<organism evidence="2 3">
    <name type="scientific">Stenotrophomonas forensis</name>
    <dbReference type="NCBI Taxonomy" id="2871169"/>
    <lineage>
        <taxon>Bacteria</taxon>
        <taxon>Pseudomonadati</taxon>
        <taxon>Pseudomonadota</taxon>
        <taxon>Gammaproteobacteria</taxon>
        <taxon>Lysobacterales</taxon>
        <taxon>Lysobacteraceae</taxon>
        <taxon>Stenotrophomonas</taxon>
        <taxon>Stenotrophomonas maltophilia group</taxon>
    </lineage>
</organism>
<evidence type="ECO:0000313" key="3">
    <source>
        <dbReference type="Proteomes" id="UP001216828"/>
    </source>
</evidence>
<protein>
    <submittedName>
        <fullName evidence="2">Pr6Pr family membrane protein</fullName>
    </submittedName>
</protein>
<feature type="transmembrane region" description="Helical" evidence="1">
    <location>
        <begin position="140"/>
        <end position="160"/>
    </location>
</feature>
<feature type="transmembrane region" description="Helical" evidence="1">
    <location>
        <begin position="172"/>
        <end position="198"/>
    </location>
</feature>
<dbReference type="NCBIfam" id="NF038065">
    <property type="entry name" value="Pr6Pr"/>
    <property type="match status" value="1"/>
</dbReference>
<dbReference type="EMBL" id="CP082270">
    <property type="protein sequence ID" value="WDM65004.1"/>
    <property type="molecule type" value="Genomic_DNA"/>
</dbReference>
<keyword evidence="3" id="KW-1185">Reference proteome</keyword>
<feature type="transmembrane region" description="Helical" evidence="1">
    <location>
        <begin position="48"/>
        <end position="67"/>
    </location>
</feature>
<dbReference type="InterPro" id="IPR049713">
    <property type="entry name" value="Pr6Pr-like"/>
</dbReference>
<dbReference type="RefSeq" id="WP_053449190.1">
    <property type="nucleotide sequence ID" value="NZ_CP082270.1"/>
</dbReference>
<accession>A0ABY7Y4V5</accession>
<name>A0ABY7Y4V5_9GAMM</name>
<keyword evidence="1" id="KW-1133">Transmembrane helix</keyword>
<evidence type="ECO:0000313" key="2">
    <source>
        <dbReference type="EMBL" id="WDM65004.1"/>
    </source>
</evidence>
<keyword evidence="1" id="KW-0472">Membrane</keyword>
<evidence type="ECO:0000256" key="1">
    <source>
        <dbReference type="SAM" id="Phobius"/>
    </source>
</evidence>
<proteinExistence type="predicted"/>
<feature type="transmembrane region" description="Helical" evidence="1">
    <location>
        <begin position="111"/>
        <end position="128"/>
    </location>
</feature>
<sequence length="204" mass="22190">MPAGPMFVRGWAALTALVAATSLLLQYLLLLGGPGGDAGVVAATLRFFGYFTILSNLGVCLGCAWLARGRPLGGTVAAAMALCIGVTCLVYVLALQALWRPTGLQWWVDMGLHYAVPVLYLGGWLLLLPHGGLRWRALAVVLWLPLAYLGWAMSLAWLLGQAPYPFLEVQRIGAVAFAINVLRVAAVFVLGWTMLWALDRWRRR</sequence>
<reference evidence="2 3" key="1">
    <citation type="submission" date="2021-08" db="EMBL/GenBank/DDBJ databases">
        <title>Stenotrophomonas forensis sp. nov., isolated from contaminated viral transport media.</title>
        <authorList>
            <person name="Nguyen S.V."/>
            <person name="Edwards D."/>
            <person name="Scott S."/>
            <person name="Doss J."/>
            <person name="Merid S."/>
            <person name="Zelaya E."/>
            <person name="Maza C."/>
            <person name="Mann M."/>
            <person name="Hamilton B."/>
            <person name="Blackwell R."/>
            <person name="Tran A."/>
            <person name="Hauser J."/>
        </authorList>
    </citation>
    <scope>NUCLEOTIDE SEQUENCE [LARGE SCALE GENOMIC DNA]</scope>
    <source>
        <strain evidence="2 3">DFS-20110405</strain>
    </source>
</reference>
<dbReference type="Proteomes" id="UP001216828">
    <property type="component" value="Chromosome"/>
</dbReference>
<gene>
    <name evidence="2" type="ORF">K5L94_06880</name>
</gene>
<keyword evidence="1" id="KW-0812">Transmembrane</keyword>
<feature type="transmembrane region" description="Helical" evidence="1">
    <location>
        <begin position="79"/>
        <end position="99"/>
    </location>
</feature>